<dbReference type="NCBIfam" id="TIGR00678">
    <property type="entry name" value="holB"/>
    <property type="match status" value="1"/>
</dbReference>
<keyword evidence="2" id="KW-1185">Reference proteome</keyword>
<name>A0A402B9C8_9CHLR</name>
<evidence type="ECO:0000313" key="2">
    <source>
        <dbReference type="Proteomes" id="UP000287171"/>
    </source>
</evidence>
<dbReference type="Proteomes" id="UP000287171">
    <property type="component" value="Unassembled WGS sequence"/>
</dbReference>
<dbReference type="InterPro" id="IPR050238">
    <property type="entry name" value="DNA_Rep/Repair_Clamp_Loader"/>
</dbReference>
<dbReference type="AlphaFoldDB" id="A0A402B9C8"/>
<reference evidence="2" key="1">
    <citation type="submission" date="2018-12" db="EMBL/GenBank/DDBJ databases">
        <title>Tengunoibacter tsumagoiensis gen. nov., sp. nov., Dictyobacter kobayashii sp. nov., D. alpinus sp. nov., and D. joshuensis sp. nov. and description of Dictyobacteraceae fam. nov. within the order Ktedonobacterales isolated from Tengu-no-mugimeshi.</title>
        <authorList>
            <person name="Wang C.M."/>
            <person name="Zheng Y."/>
            <person name="Sakai Y."/>
            <person name="Toyoda A."/>
            <person name="Minakuchi Y."/>
            <person name="Abe K."/>
            <person name="Yokota A."/>
            <person name="Yabe S."/>
        </authorList>
    </citation>
    <scope>NUCLEOTIDE SEQUENCE [LARGE SCALE GENOMIC DNA]</scope>
    <source>
        <strain evidence="2">Uno16</strain>
    </source>
</reference>
<comment type="caution">
    <text evidence="1">The sequence shown here is derived from an EMBL/GenBank/DDBJ whole genome shotgun (WGS) entry which is preliminary data.</text>
</comment>
<dbReference type="PANTHER" id="PTHR11669:SF8">
    <property type="entry name" value="DNA POLYMERASE III SUBUNIT DELTA"/>
    <property type="match status" value="1"/>
</dbReference>
<dbReference type="SUPFAM" id="SSF52540">
    <property type="entry name" value="P-loop containing nucleoside triphosphate hydrolases"/>
    <property type="match status" value="1"/>
</dbReference>
<dbReference type="EMBL" id="BIFT01000001">
    <property type="protein sequence ID" value="GCE27919.1"/>
    <property type="molecule type" value="Genomic_DNA"/>
</dbReference>
<sequence length="342" mass="38279">MGIPQTQAPGWNIVGHEHVIDILRRTLAAQQIRHAYLLTGPPRIGKSLLAHRLAQTLLCTGGPDPKIAPQEPCNNCLACRKVLHGNHPDIHVISKAADKQFIVIEQVRALQSDASRRTMEGRRNIFIIENAQDMNVQAANCILKTLEEPEPDVVLLLTVPDVGVLLPTIISRVQLLSMQLLTSSQIQQALTERWEVEPEEATLIAALAAGRLGWAVEAVEDEDLLDERKAQLELLTKIPVSTTIQRFDFVQRQGTDGEKLRQLLELWLLWWRDMVLAANNCLDLTVNVDMRDLLKKQSAKVGTREAERMVRAILQTQESLDQNVNARVALEVLMLDTPTIKA</sequence>
<evidence type="ECO:0000313" key="1">
    <source>
        <dbReference type="EMBL" id="GCE27919.1"/>
    </source>
</evidence>
<dbReference type="PANTHER" id="PTHR11669">
    <property type="entry name" value="REPLICATION FACTOR C / DNA POLYMERASE III GAMMA-TAU SUBUNIT"/>
    <property type="match status" value="1"/>
</dbReference>
<dbReference type="OrthoDB" id="9810148at2"/>
<organism evidence="1 2">
    <name type="scientific">Dictyobacter alpinus</name>
    <dbReference type="NCBI Taxonomy" id="2014873"/>
    <lineage>
        <taxon>Bacteria</taxon>
        <taxon>Bacillati</taxon>
        <taxon>Chloroflexota</taxon>
        <taxon>Ktedonobacteria</taxon>
        <taxon>Ktedonobacterales</taxon>
        <taxon>Dictyobacteraceae</taxon>
        <taxon>Dictyobacter</taxon>
    </lineage>
</organism>
<protein>
    <submittedName>
        <fullName evidence="1">DNA polymerase III subunit delta</fullName>
    </submittedName>
</protein>
<dbReference type="GO" id="GO:0008408">
    <property type="term" value="F:3'-5' exonuclease activity"/>
    <property type="evidence" value="ECO:0007669"/>
    <property type="project" value="InterPro"/>
</dbReference>
<dbReference type="RefSeq" id="WP_126628194.1">
    <property type="nucleotide sequence ID" value="NZ_BIFT01000001.1"/>
</dbReference>
<dbReference type="InterPro" id="IPR004622">
    <property type="entry name" value="DNA_pol_HolB"/>
</dbReference>
<gene>
    <name evidence="1" type="ORF">KDA_34030</name>
</gene>
<dbReference type="Gene3D" id="3.40.50.300">
    <property type="entry name" value="P-loop containing nucleotide triphosphate hydrolases"/>
    <property type="match status" value="1"/>
</dbReference>
<dbReference type="GO" id="GO:0006261">
    <property type="term" value="P:DNA-templated DNA replication"/>
    <property type="evidence" value="ECO:0007669"/>
    <property type="project" value="TreeGrafter"/>
</dbReference>
<dbReference type="GO" id="GO:0003887">
    <property type="term" value="F:DNA-directed DNA polymerase activity"/>
    <property type="evidence" value="ECO:0007669"/>
    <property type="project" value="InterPro"/>
</dbReference>
<proteinExistence type="predicted"/>
<accession>A0A402B9C8</accession>
<dbReference type="InterPro" id="IPR027417">
    <property type="entry name" value="P-loop_NTPase"/>
</dbReference>
<dbReference type="Pfam" id="PF13177">
    <property type="entry name" value="DNA_pol3_delta2"/>
    <property type="match status" value="1"/>
</dbReference>